<reference evidence="3" key="1">
    <citation type="submission" date="2012-12" db="EMBL/GenBank/DDBJ databases">
        <authorList>
            <person name="Hellsten U."/>
            <person name="Grimwood J."/>
            <person name="Chapman J.A."/>
            <person name="Shapiro H."/>
            <person name="Aerts A."/>
            <person name="Otillar R.P."/>
            <person name="Terry A.Y."/>
            <person name="Boore J.L."/>
            <person name="Simakov O."/>
            <person name="Marletaz F."/>
            <person name="Cho S.-J."/>
            <person name="Edsinger-Gonzales E."/>
            <person name="Havlak P."/>
            <person name="Kuo D.-H."/>
            <person name="Larsson T."/>
            <person name="Lv J."/>
            <person name="Arendt D."/>
            <person name="Savage R."/>
            <person name="Osoegawa K."/>
            <person name="de Jong P."/>
            <person name="Lindberg D.R."/>
            <person name="Seaver E.C."/>
            <person name="Weisblat D.A."/>
            <person name="Putnam N.H."/>
            <person name="Grigoriev I.V."/>
            <person name="Rokhsar D.S."/>
        </authorList>
    </citation>
    <scope>NUCLEOTIDE SEQUENCE</scope>
    <source>
        <strain evidence="3">I ESC-2004</strain>
    </source>
</reference>
<dbReference type="EnsemblMetazoa" id="CapteT227546">
    <property type="protein sequence ID" value="CapteP227546"/>
    <property type="gene ID" value="CapteG227546"/>
</dbReference>
<dbReference type="HOGENOM" id="CLU_1078656_0_0_1"/>
<evidence type="ECO:0000313" key="3">
    <source>
        <dbReference type="Proteomes" id="UP000014760"/>
    </source>
</evidence>
<dbReference type="EMBL" id="AMQN01005797">
    <property type="status" value="NOT_ANNOTATED_CDS"/>
    <property type="molecule type" value="Genomic_DNA"/>
</dbReference>
<name>R7V651_CAPTE</name>
<gene>
    <name evidence="1" type="ORF">CAPTEDRAFT_227546</name>
</gene>
<organism evidence="1">
    <name type="scientific">Capitella teleta</name>
    <name type="common">Polychaete worm</name>
    <dbReference type="NCBI Taxonomy" id="283909"/>
    <lineage>
        <taxon>Eukaryota</taxon>
        <taxon>Metazoa</taxon>
        <taxon>Spiralia</taxon>
        <taxon>Lophotrochozoa</taxon>
        <taxon>Annelida</taxon>
        <taxon>Polychaeta</taxon>
        <taxon>Sedentaria</taxon>
        <taxon>Scolecida</taxon>
        <taxon>Capitellidae</taxon>
        <taxon>Capitella</taxon>
    </lineage>
</organism>
<reference evidence="2" key="3">
    <citation type="submission" date="2015-06" db="UniProtKB">
        <authorList>
            <consortium name="EnsemblMetazoa"/>
        </authorList>
    </citation>
    <scope>IDENTIFICATION</scope>
</reference>
<accession>R7V651</accession>
<evidence type="ECO:0000313" key="1">
    <source>
        <dbReference type="EMBL" id="ELU11215.1"/>
    </source>
</evidence>
<reference evidence="1 3" key="2">
    <citation type="journal article" date="2013" name="Nature">
        <title>Insights into bilaterian evolution from three spiralian genomes.</title>
        <authorList>
            <person name="Simakov O."/>
            <person name="Marletaz F."/>
            <person name="Cho S.J."/>
            <person name="Edsinger-Gonzales E."/>
            <person name="Havlak P."/>
            <person name="Hellsten U."/>
            <person name="Kuo D.H."/>
            <person name="Larsson T."/>
            <person name="Lv J."/>
            <person name="Arendt D."/>
            <person name="Savage R."/>
            <person name="Osoegawa K."/>
            <person name="de Jong P."/>
            <person name="Grimwood J."/>
            <person name="Chapman J.A."/>
            <person name="Shapiro H."/>
            <person name="Aerts A."/>
            <person name="Otillar R.P."/>
            <person name="Terry A.Y."/>
            <person name="Boore J.L."/>
            <person name="Grigoriev I.V."/>
            <person name="Lindberg D.R."/>
            <person name="Seaver E.C."/>
            <person name="Weisblat D.A."/>
            <person name="Putnam N.H."/>
            <person name="Rokhsar D.S."/>
        </authorList>
    </citation>
    <scope>NUCLEOTIDE SEQUENCE</scope>
    <source>
        <strain evidence="1 3">I ESC-2004</strain>
    </source>
</reference>
<dbReference type="AlphaFoldDB" id="R7V651"/>
<proteinExistence type="predicted"/>
<keyword evidence="3" id="KW-1185">Reference proteome</keyword>
<dbReference type="OrthoDB" id="9996134at2759"/>
<protein>
    <submittedName>
        <fullName evidence="1 2">Uncharacterized protein</fullName>
    </submittedName>
</protein>
<dbReference type="EMBL" id="KB296865">
    <property type="protein sequence ID" value="ELU11215.1"/>
    <property type="molecule type" value="Genomic_DNA"/>
</dbReference>
<sequence>MEKIASSVLNIAHLPMLFPLNPSRTGAMGTQTDDFDYLPPLNENTALVNSHDIEAPVAPVSARAAAGTSIPANNYFQRMVTSVHPYTYSRQLNPPAQRFTEPGPPIFRSGRLGAPWRHIRQCTGNRGDHICFIDGVVKTEDMQRYPPFGYLASVKPASYMPASYAKRPGGPLSASAGSLNQFREHAKQGFKYWYEEKTPMAAPFSAEGGRMKLILKRLNLQAFLKAWPPKEFNLDSKWDKFDIKSCNLDSKWGNLDIK</sequence>
<dbReference type="Proteomes" id="UP000014760">
    <property type="component" value="Unassembled WGS sequence"/>
</dbReference>
<evidence type="ECO:0000313" key="2">
    <source>
        <dbReference type="EnsemblMetazoa" id="CapteP227546"/>
    </source>
</evidence>